<sequence length="126" mass="12970">MCAVCSVLCGGRDYADAHGTVKGHGAAVIAASIASAVVRSSHGSSALAGAAESCRSQKRCAAAEACAADNGHVLPDVGLASPLAHSRHCSACRLDLRAVEHVERFRQNGTQAVEYGSKLRSTMYSQ</sequence>
<reference evidence="1" key="1">
    <citation type="submission" date="2021-01" db="EMBL/GenBank/DDBJ databases">
        <authorList>
            <person name="Corre E."/>
            <person name="Pelletier E."/>
            <person name="Niang G."/>
            <person name="Scheremetjew M."/>
            <person name="Finn R."/>
            <person name="Kale V."/>
            <person name="Holt S."/>
            <person name="Cochrane G."/>
            <person name="Meng A."/>
            <person name="Brown T."/>
            <person name="Cohen L."/>
        </authorList>
    </citation>
    <scope>NUCLEOTIDE SEQUENCE</scope>
    <source>
        <strain evidence="1">CCMP281</strain>
    </source>
</reference>
<accession>A0A7S3F2M9</accession>
<evidence type="ECO:0000313" key="1">
    <source>
        <dbReference type="EMBL" id="CAE0123341.1"/>
    </source>
</evidence>
<gene>
    <name evidence="1" type="ORF">HERI1096_LOCUS24043</name>
</gene>
<proteinExistence type="predicted"/>
<organism evidence="1">
    <name type="scientific">Haptolina ericina</name>
    <dbReference type="NCBI Taxonomy" id="156174"/>
    <lineage>
        <taxon>Eukaryota</taxon>
        <taxon>Haptista</taxon>
        <taxon>Haptophyta</taxon>
        <taxon>Prymnesiophyceae</taxon>
        <taxon>Prymnesiales</taxon>
        <taxon>Prymnesiaceae</taxon>
        <taxon>Haptolina</taxon>
    </lineage>
</organism>
<dbReference type="EMBL" id="HBHX01043444">
    <property type="protein sequence ID" value="CAE0123341.1"/>
    <property type="molecule type" value="Transcribed_RNA"/>
</dbReference>
<dbReference type="AlphaFoldDB" id="A0A7S3F2M9"/>
<protein>
    <submittedName>
        <fullName evidence="1">Uncharacterized protein</fullName>
    </submittedName>
</protein>
<name>A0A7S3F2M9_9EUKA</name>